<dbReference type="AlphaFoldDB" id="A0A919H0G1"/>
<protein>
    <submittedName>
        <fullName evidence="1">Uncharacterized protein</fullName>
    </submittedName>
</protein>
<organism evidence="1 2">
    <name type="scientific">Streptomyces xanthophaeus</name>
    <dbReference type="NCBI Taxonomy" id="67385"/>
    <lineage>
        <taxon>Bacteria</taxon>
        <taxon>Bacillati</taxon>
        <taxon>Actinomycetota</taxon>
        <taxon>Actinomycetes</taxon>
        <taxon>Kitasatosporales</taxon>
        <taxon>Streptomycetaceae</taxon>
        <taxon>Streptomyces</taxon>
    </lineage>
</organism>
<proteinExistence type="predicted"/>
<sequence length="120" mass="12308">MSGTGSPVRLACGAHGALSATHLTALTQLLSADGRALMEVLRGGPVLRCSLERHAGDHMDLVHDGGARAALWARWSESGGPDALLVLPDCPATDGCGAGCGQYLSHSGGHTWEVTDPELP</sequence>
<reference evidence="1" key="1">
    <citation type="submission" date="2020-09" db="EMBL/GenBank/DDBJ databases">
        <title>Whole genome shotgun sequence of Streptomyces xanthophaeus NBRC 12829.</title>
        <authorList>
            <person name="Komaki H."/>
            <person name="Tamura T."/>
        </authorList>
    </citation>
    <scope>NUCLEOTIDE SEQUENCE</scope>
    <source>
        <strain evidence="1">NBRC 12829</strain>
    </source>
</reference>
<dbReference type="RefSeq" id="WP_051902538.1">
    <property type="nucleotide sequence ID" value="NZ_BNEE01000006.1"/>
</dbReference>
<dbReference type="Proteomes" id="UP000600026">
    <property type="component" value="Unassembled WGS sequence"/>
</dbReference>
<comment type="caution">
    <text evidence="1">The sequence shown here is derived from an EMBL/GenBank/DDBJ whole genome shotgun (WGS) entry which is preliminary data.</text>
</comment>
<gene>
    <name evidence="1" type="ORF">Sxan_54150</name>
</gene>
<accession>A0A919H0G1</accession>
<evidence type="ECO:0000313" key="2">
    <source>
        <dbReference type="Proteomes" id="UP000600026"/>
    </source>
</evidence>
<keyword evidence="2" id="KW-1185">Reference proteome</keyword>
<dbReference type="OrthoDB" id="4198371at2"/>
<evidence type="ECO:0000313" key="1">
    <source>
        <dbReference type="EMBL" id="GHI88051.1"/>
    </source>
</evidence>
<dbReference type="EMBL" id="BNEE01000006">
    <property type="protein sequence ID" value="GHI88051.1"/>
    <property type="molecule type" value="Genomic_DNA"/>
</dbReference>
<name>A0A919H0G1_9ACTN</name>